<dbReference type="EMBL" id="QRHJ01000088">
    <property type="protein sequence ID" value="RHF69640.1"/>
    <property type="molecule type" value="Genomic_DNA"/>
</dbReference>
<keyword evidence="5" id="KW-1185">Reference proteome</keyword>
<reference evidence="2" key="2">
    <citation type="submission" date="2016-01" db="EMBL/GenBank/DDBJ databases">
        <authorList>
            <person name="McClelland M."/>
            <person name="Jain A."/>
            <person name="Saraogi P."/>
            <person name="Mendelson R."/>
            <person name="Westerman R."/>
            <person name="SanMiguel P."/>
            <person name="Csonka L."/>
        </authorList>
    </citation>
    <scope>NUCLEOTIDE SEQUENCE</scope>
    <source>
        <strain evidence="2">CL09T03C01</strain>
    </source>
</reference>
<dbReference type="AlphaFoldDB" id="A0A120A243"/>
<dbReference type="CDD" id="cd16279">
    <property type="entry name" value="metallo-hydrolase-like_MBL-fold"/>
    <property type="match status" value="1"/>
</dbReference>
<dbReference type="InterPro" id="IPR001279">
    <property type="entry name" value="Metallo-B-lactamas"/>
</dbReference>
<dbReference type="RefSeq" id="WP_005653464.1">
    <property type="nucleotide sequence ID" value="NZ_CAXSRQ010000006.1"/>
</dbReference>
<dbReference type="Gene3D" id="3.60.15.10">
    <property type="entry name" value="Ribonuclease Z/Hydroxyacylglutathione hydrolase-like"/>
    <property type="match status" value="1"/>
</dbReference>
<dbReference type="InterPro" id="IPR036866">
    <property type="entry name" value="RibonucZ/Hydroxyglut_hydro"/>
</dbReference>
<dbReference type="PANTHER" id="PTHR42663:SF6">
    <property type="entry name" value="HYDROLASE C777.06C-RELATED"/>
    <property type="match status" value="1"/>
</dbReference>
<evidence type="ECO:0000313" key="7">
    <source>
        <dbReference type="Proteomes" id="UP000284777"/>
    </source>
</evidence>
<evidence type="ECO:0000313" key="6">
    <source>
        <dbReference type="Proteomes" id="UP000283762"/>
    </source>
</evidence>
<accession>A0A120A243</accession>
<dbReference type="NCBIfam" id="NF002553">
    <property type="entry name" value="PRK02113.1"/>
    <property type="match status" value="1"/>
</dbReference>
<name>A0A120A243_BACSE</name>
<reference evidence="6 7" key="3">
    <citation type="submission" date="2018-08" db="EMBL/GenBank/DDBJ databases">
        <title>A genome reference for cultivated species of the human gut microbiota.</title>
        <authorList>
            <person name="Zou Y."/>
            <person name="Xue W."/>
            <person name="Luo G."/>
        </authorList>
    </citation>
    <scope>NUCLEOTIDE SEQUENCE [LARGE SCALE GENOMIC DNA]</scope>
    <source>
        <strain evidence="3 7">AF05-4</strain>
        <strain evidence="4 6">AM25-16</strain>
    </source>
</reference>
<dbReference type="EMBL" id="QSBD01000008">
    <property type="protein sequence ID" value="RGW97774.1"/>
    <property type="molecule type" value="Genomic_DNA"/>
</dbReference>
<feature type="domain" description="Metallo-beta-lactamase" evidence="1">
    <location>
        <begin position="34"/>
        <end position="224"/>
    </location>
</feature>
<dbReference type="Pfam" id="PF12706">
    <property type="entry name" value="Lactamase_B_2"/>
    <property type="match status" value="1"/>
</dbReference>
<dbReference type="Proteomes" id="UP000284777">
    <property type="component" value="Unassembled WGS sequence"/>
</dbReference>
<reference evidence="2 5" key="1">
    <citation type="journal article" date="2016" name="BMC Genomics">
        <title>Type VI secretion systems of human gut Bacteroidales segregate into three genetic architectures, two of which are contained on mobile genetic elements.</title>
        <authorList>
            <person name="Coyne M.J."/>
            <person name="Roelofs K.G."/>
            <person name="Comstock L.E."/>
        </authorList>
    </citation>
    <scope>NUCLEOTIDE SEQUENCE [LARGE SCALE GENOMIC DNA]</scope>
    <source>
        <strain evidence="2 5">CL09T03C01</strain>
    </source>
</reference>
<dbReference type="PANTHER" id="PTHR42663">
    <property type="entry name" value="HYDROLASE C777.06C-RELATED-RELATED"/>
    <property type="match status" value="1"/>
</dbReference>
<dbReference type="SUPFAM" id="SSF56281">
    <property type="entry name" value="Metallo-hydrolase/oxidoreductase"/>
    <property type="match status" value="1"/>
</dbReference>
<dbReference type="Proteomes" id="UP000283762">
    <property type="component" value="Unassembled WGS sequence"/>
</dbReference>
<dbReference type="Proteomes" id="UP000056419">
    <property type="component" value="Unassembled WGS sequence"/>
</dbReference>
<evidence type="ECO:0000313" key="2">
    <source>
        <dbReference type="EMBL" id="KWR54598.1"/>
    </source>
</evidence>
<keyword evidence="2" id="KW-0378">Hydrolase</keyword>
<sequence length="254" mass="28543">MKLTILGSGTSTGVPEIGCTCPVCTSADPRDSRLRASALLHTDDAVILIDCGPDFRTQMLRASVYERIDGVLITHEHYDHVGGLDDLRPFCRFSEIPVYSDAYTAAHLRARMPYCFVDKKYPGVPRIYLQEVEAGRPFYVRETEILPVTVMHGRLPILGYRIGRRLGYVTDMLTMPDASYEQLQGLDVLVINALRPQPHSTHQSIPEALAAAERIGARETYFIHMSHHAGLHAEIDRQLPPHVHFAYDGMEIDF</sequence>
<evidence type="ECO:0000313" key="4">
    <source>
        <dbReference type="EMBL" id="RHF69640.1"/>
    </source>
</evidence>
<dbReference type="GO" id="GO:0103043">
    <property type="term" value="F:phosphoribosyl 1,2-cyclic phosphate phosphodiesterase activity"/>
    <property type="evidence" value="ECO:0007669"/>
    <property type="project" value="UniProtKB-EC"/>
</dbReference>
<dbReference type="SMART" id="SM00849">
    <property type="entry name" value="Lactamase_B"/>
    <property type="match status" value="1"/>
</dbReference>
<dbReference type="EC" id="3.1.4.55" evidence="2"/>
<dbReference type="STRING" id="46506.AA415_02132"/>
<gene>
    <name evidence="2" type="primary">phnP</name>
    <name evidence="2" type="ORF">AA415_02132</name>
    <name evidence="4" type="ORF">DW668_17695</name>
    <name evidence="3" type="ORF">DWV41_07030</name>
</gene>
<evidence type="ECO:0000313" key="3">
    <source>
        <dbReference type="EMBL" id="RGW97774.1"/>
    </source>
</evidence>
<protein>
    <submittedName>
        <fullName evidence="3">MBL fold metallo-hydrolase</fullName>
    </submittedName>
    <submittedName>
        <fullName evidence="2">Phosphoribosyl 1,2-cyclic phosphodiesterase</fullName>
        <ecNumber evidence="2">3.1.4.55</ecNumber>
    </submittedName>
</protein>
<evidence type="ECO:0000313" key="5">
    <source>
        <dbReference type="Proteomes" id="UP000056419"/>
    </source>
</evidence>
<dbReference type="EMBL" id="LRGC01000008">
    <property type="protein sequence ID" value="KWR54598.1"/>
    <property type="molecule type" value="Genomic_DNA"/>
</dbReference>
<organism evidence="2 5">
    <name type="scientific">Bacteroides stercoris</name>
    <dbReference type="NCBI Taxonomy" id="46506"/>
    <lineage>
        <taxon>Bacteria</taxon>
        <taxon>Pseudomonadati</taxon>
        <taxon>Bacteroidota</taxon>
        <taxon>Bacteroidia</taxon>
        <taxon>Bacteroidales</taxon>
        <taxon>Bacteroidaceae</taxon>
        <taxon>Bacteroides</taxon>
    </lineage>
</organism>
<evidence type="ECO:0000259" key="1">
    <source>
        <dbReference type="SMART" id="SM00849"/>
    </source>
</evidence>
<proteinExistence type="predicted"/>
<comment type="caution">
    <text evidence="2">The sequence shown here is derived from an EMBL/GenBank/DDBJ whole genome shotgun (WGS) entry which is preliminary data.</text>
</comment>
<dbReference type="PATRIC" id="fig|46506.5.peg.2281"/>
<dbReference type="GeneID" id="31796488"/>